<feature type="transmembrane region" description="Helical" evidence="1">
    <location>
        <begin position="74"/>
        <end position="92"/>
    </location>
</feature>
<protein>
    <submittedName>
        <fullName evidence="2">Putative membrane protein</fullName>
    </submittedName>
</protein>
<dbReference type="Proteomes" id="UP000315167">
    <property type="component" value="Unassembled WGS sequence"/>
</dbReference>
<feature type="transmembrane region" description="Helical" evidence="1">
    <location>
        <begin position="51"/>
        <end position="68"/>
    </location>
</feature>
<keyword evidence="1" id="KW-0812">Transmembrane</keyword>
<feature type="transmembrane region" description="Helical" evidence="1">
    <location>
        <begin position="132"/>
        <end position="153"/>
    </location>
</feature>
<dbReference type="AlphaFoldDB" id="A0A562KX01"/>
<accession>A0A562KX01</accession>
<keyword evidence="3" id="KW-1185">Reference proteome</keyword>
<evidence type="ECO:0000256" key="1">
    <source>
        <dbReference type="SAM" id="Phobius"/>
    </source>
</evidence>
<gene>
    <name evidence="2" type="ORF">IP90_02966</name>
</gene>
<dbReference type="RefSeq" id="WP_242007614.1">
    <property type="nucleotide sequence ID" value="NZ_VLKN01000008.1"/>
</dbReference>
<name>A0A562KX01_9GAMM</name>
<feature type="transmembrane region" description="Helical" evidence="1">
    <location>
        <begin position="173"/>
        <end position="195"/>
    </location>
</feature>
<reference evidence="2 3" key="1">
    <citation type="journal article" date="2015" name="Stand. Genomic Sci.">
        <title>Genomic Encyclopedia of Bacterial and Archaeal Type Strains, Phase III: the genomes of soil and plant-associated and newly described type strains.</title>
        <authorList>
            <person name="Whitman W.B."/>
            <person name="Woyke T."/>
            <person name="Klenk H.P."/>
            <person name="Zhou Y."/>
            <person name="Lilburn T.G."/>
            <person name="Beck B.J."/>
            <person name="De Vos P."/>
            <person name="Vandamme P."/>
            <person name="Eisen J.A."/>
            <person name="Garrity G."/>
            <person name="Hugenholtz P."/>
            <person name="Kyrpides N.C."/>
        </authorList>
    </citation>
    <scope>NUCLEOTIDE SEQUENCE [LARGE SCALE GENOMIC DNA]</scope>
    <source>
        <strain evidence="2 3">CGMCC 1.10821</strain>
    </source>
</reference>
<proteinExistence type="predicted"/>
<organism evidence="2 3">
    <name type="scientific">Luteimonas cucumeris</name>
    <dbReference type="NCBI Taxonomy" id="985012"/>
    <lineage>
        <taxon>Bacteria</taxon>
        <taxon>Pseudomonadati</taxon>
        <taxon>Pseudomonadota</taxon>
        <taxon>Gammaproteobacteria</taxon>
        <taxon>Lysobacterales</taxon>
        <taxon>Lysobacteraceae</taxon>
        <taxon>Luteimonas</taxon>
    </lineage>
</organism>
<keyword evidence="1" id="KW-1133">Transmembrane helix</keyword>
<dbReference type="EMBL" id="VLKN01000008">
    <property type="protein sequence ID" value="TWH99959.1"/>
    <property type="molecule type" value="Genomic_DNA"/>
</dbReference>
<keyword evidence="1" id="KW-0472">Membrane</keyword>
<sequence>MILILQALLALAYALLAHLASARDDGVLAVCALAVLVLLMLAAPLAQRRPWAWLSLPVGAVALTWLAGSRYAQLPLLLAPTAFIALVAYVFGRSLQRGRVPLISKIVMALEGETAATLAPELMRYTRRLTAAWAWALGLLAAINLLLALIAVPDGVLAQFGMQAPLTVTQTQWSWFANIFNYGIIAAFFAIEFAIRKHHFPGRYHGFSDFLRRLRALGPAFWRDFLH</sequence>
<feature type="transmembrane region" description="Helical" evidence="1">
    <location>
        <begin position="26"/>
        <end position="44"/>
    </location>
</feature>
<evidence type="ECO:0000313" key="3">
    <source>
        <dbReference type="Proteomes" id="UP000315167"/>
    </source>
</evidence>
<evidence type="ECO:0000313" key="2">
    <source>
        <dbReference type="EMBL" id="TWH99959.1"/>
    </source>
</evidence>
<comment type="caution">
    <text evidence="2">The sequence shown here is derived from an EMBL/GenBank/DDBJ whole genome shotgun (WGS) entry which is preliminary data.</text>
</comment>